<gene>
    <name evidence="2" type="ORF">C2R22_15485</name>
</gene>
<dbReference type="Proteomes" id="UP000236584">
    <property type="component" value="Chromosome"/>
</dbReference>
<keyword evidence="3" id="KW-1185">Reference proteome</keyword>
<dbReference type="OrthoDB" id="146654at2157"/>
<feature type="transmembrane region" description="Helical" evidence="1">
    <location>
        <begin position="7"/>
        <end position="26"/>
    </location>
</feature>
<dbReference type="Pfam" id="PF26161">
    <property type="entry name" value="DUF8044"/>
    <property type="match status" value="1"/>
</dbReference>
<dbReference type="AlphaFoldDB" id="A0A2I8VLS7"/>
<accession>A0A2I8VLS7</accession>
<protein>
    <submittedName>
        <fullName evidence="2">Uncharacterized protein</fullName>
    </submittedName>
</protein>
<organism evidence="2 3">
    <name type="scientific">Salinigranum rubrum</name>
    <dbReference type="NCBI Taxonomy" id="755307"/>
    <lineage>
        <taxon>Archaea</taxon>
        <taxon>Methanobacteriati</taxon>
        <taxon>Methanobacteriota</taxon>
        <taxon>Stenosarchaea group</taxon>
        <taxon>Halobacteria</taxon>
        <taxon>Halobacteriales</taxon>
        <taxon>Haloferacaceae</taxon>
        <taxon>Salinigranum</taxon>
    </lineage>
</organism>
<dbReference type="RefSeq" id="WP_103426557.1">
    <property type="nucleotide sequence ID" value="NZ_CP026309.1"/>
</dbReference>
<feature type="transmembrane region" description="Helical" evidence="1">
    <location>
        <begin position="32"/>
        <end position="50"/>
    </location>
</feature>
<keyword evidence="1" id="KW-0472">Membrane</keyword>
<dbReference type="EMBL" id="CP026309">
    <property type="protein sequence ID" value="AUV82868.1"/>
    <property type="molecule type" value="Genomic_DNA"/>
</dbReference>
<keyword evidence="1" id="KW-0812">Transmembrane</keyword>
<feature type="transmembrane region" description="Helical" evidence="1">
    <location>
        <begin position="62"/>
        <end position="86"/>
    </location>
</feature>
<evidence type="ECO:0000313" key="2">
    <source>
        <dbReference type="EMBL" id="AUV82868.1"/>
    </source>
</evidence>
<reference evidence="2 3" key="1">
    <citation type="submission" date="2018-01" db="EMBL/GenBank/DDBJ databases">
        <title>Complete genome sequence of Salinigranum rubrum GX10T, an extremely halophilic archaeon isolated from a marine solar saltern.</title>
        <authorList>
            <person name="Han S."/>
        </authorList>
    </citation>
    <scope>NUCLEOTIDE SEQUENCE [LARGE SCALE GENOMIC DNA]</scope>
    <source>
        <strain evidence="2 3">GX10</strain>
    </source>
</reference>
<proteinExistence type="predicted"/>
<dbReference type="GeneID" id="35593523"/>
<sequence>MVPQRLRFVRLVTLWMVLGAAVLSVLDSLSFERLYVVSFLGYLVLSELTAPVNRTANWRRRLLPITLVGVVGFGYVVVTAVMAAWAGTL</sequence>
<keyword evidence="1" id="KW-1133">Transmembrane helix</keyword>
<evidence type="ECO:0000256" key="1">
    <source>
        <dbReference type="SAM" id="Phobius"/>
    </source>
</evidence>
<dbReference type="KEGG" id="srub:C2R22_15485"/>
<dbReference type="InterPro" id="IPR058357">
    <property type="entry name" value="DUF8044"/>
</dbReference>
<evidence type="ECO:0000313" key="3">
    <source>
        <dbReference type="Proteomes" id="UP000236584"/>
    </source>
</evidence>
<name>A0A2I8VLS7_9EURY</name>